<dbReference type="RefSeq" id="WP_084197207.1">
    <property type="nucleotide sequence ID" value="NZ_CP035284.1"/>
</dbReference>
<evidence type="ECO:0000256" key="2">
    <source>
        <dbReference type="SAM" id="SignalP"/>
    </source>
</evidence>
<organism evidence="3 4">
    <name type="scientific">Paracoccus versutus</name>
    <name type="common">Thiobacillus versutus</name>
    <dbReference type="NCBI Taxonomy" id="34007"/>
    <lineage>
        <taxon>Bacteria</taxon>
        <taxon>Pseudomonadati</taxon>
        <taxon>Pseudomonadota</taxon>
        <taxon>Alphaproteobacteria</taxon>
        <taxon>Rhodobacterales</taxon>
        <taxon>Paracoccaceae</taxon>
        <taxon>Paracoccus</taxon>
    </lineage>
</organism>
<dbReference type="Proteomes" id="UP000256794">
    <property type="component" value="Unassembled WGS sequence"/>
</dbReference>
<dbReference type="Gene3D" id="3.40.190.10">
    <property type="entry name" value="Periplasmic binding protein-like II"/>
    <property type="match status" value="2"/>
</dbReference>
<feature type="signal peptide" evidence="2">
    <location>
        <begin position="1"/>
        <end position="31"/>
    </location>
</feature>
<dbReference type="Pfam" id="PF13416">
    <property type="entry name" value="SBP_bac_8"/>
    <property type="match status" value="1"/>
</dbReference>
<dbReference type="PANTHER" id="PTHR30006">
    <property type="entry name" value="THIAMINE-BINDING PERIPLASMIC PROTEIN-RELATED"/>
    <property type="match status" value="1"/>
</dbReference>
<keyword evidence="4" id="KW-1185">Reference proteome</keyword>
<name>A0AAQ0HEQ9_PARVE</name>
<gene>
    <name evidence="3" type="ORF">ATH84_103642</name>
</gene>
<dbReference type="PANTHER" id="PTHR30006:SF2">
    <property type="entry name" value="ABC TRANSPORTER SUBSTRATE-BINDING PROTEIN"/>
    <property type="match status" value="1"/>
</dbReference>
<reference evidence="3 4" key="1">
    <citation type="submission" date="2018-08" db="EMBL/GenBank/DDBJ databases">
        <title>Genomic Encyclopedia of Archaeal and Bacterial Type Strains, Phase II (KMG-II): from individual species to whole genera.</title>
        <authorList>
            <person name="Goeker M."/>
        </authorList>
    </citation>
    <scope>NUCLEOTIDE SEQUENCE [LARGE SCALE GENOMIC DNA]</scope>
    <source>
        <strain evidence="3 4">DSM 582</strain>
    </source>
</reference>
<evidence type="ECO:0000313" key="4">
    <source>
        <dbReference type="Proteomes" id="UP000256794"/>
    </source>
</evidence>
<dbReference type="AlphaFoldDB" id="A0AAQ0HEQ9"/>
<protein>
    <submittedName>
        <fullName evidence="3">ABC-type Fe3+ transport system substrate-binding protein</fullName>
    </submittedName>
</protein>
<dbReference type="EMBL" id="QUMX01000036">
    <property type="protein sequence ID" value="REG35281.1"/>
    <property type="molecule type" value="Genomic_DNA"/>
</dbReference>
<evidence type="ECO:0000256" key="1">
    <source>
        <dbReference type="ARBA" id="ARBA00022729"/>
    </source>
</evidence>
<keyword evidence="1 2" id="KW-0732">Signal</keyword>
<dbReference type="SUPFAM" id="SSF53850">
    <property type="entry name" value="Periplasmic binding protein-like II"/>
    <property type="match status" value="1"/>
</dbReference>
<evidence type="ECO:0000313" key="3">
    <source>
        <dbReference type="EMBL" id="REG35281.1"/>
    </source>
</evidence>
<proteinExistence type="predicted"/>
<dbReference type="InterPro" id="IPR006059">
    <property type="entry name" value="SBP"/>
</dbReference>
<comment type="caution">
    <text evidence="3">The sequence shown here is derived from an EMBL/GenBank/DDBJ whole genome shotgun (WGS) entry which is preliminary data.</text>
</comment>
<feature type="chain" id="PRO_5042873302" evidence="2">
    <location>
        <begin position="32"/>
        <end position="368"/>
    </location>
</feature>
<sequence>MSNHKGWVHRTRQIIFSLPIAMLAPAGMASAETAAGTNFDEILAGAKTEGKLTVWGSFPQKTETHAALIKAFNERFGLETQLEWVPNPPITSNSRALTEKAGGGSVSMDIIAGSSMEDTVLMADQGLITKFPWTEVFGEQLPAIKDLEEQMFDEYRDVALPYYVIAYGFGWNPNFIDDADVPETYDDLLDPKWKGKIGFNSFFAPININSYVIGYDGAVEYAKALFANQPVFEKGTLAVQNAVISGAVPFGVINSIGAFTSERTGEPLKFKLPSDIIALSNLHIYVPEGAPHPNTARLFTAWMAVEGATVGDAYEPMVRPGDKSADLVRMIEERVAATGAKVSQVSGPEDLETSERVNKTLADIVAGK</sequence>
<accession>A0AAQ0HEQ9</accession>